<keyword evidence="2" id="KW-1185">Reference proteome</keyword>
<protein>
    <submittedName>
        <fullName evidence="1">Uncharacterized protein</fullName>
    </submittedName>
</protein>
<gene>
    <name evidence="1" type="ORF">AG0111_0g3869</name>
</gene>
<comment type="caution">
    <text evidence="1">The sequence shown here is derived from an EMBL/GenBank/DDBJ whole genome shotgun (WGS) entry which is preliminary data.</text>
</comment>
<evidence type="ECO:0000313" key="2">
    <source>
        <dbReference type="Proteomes" id="UP000293547"/>
    </source>
</evidence>
<dbReference type="EMBL" id="PDWZ02000003">
    <property type="protein sequence ID" value="KAB2107541.1"/>
    <property type="molecule type" value="Genomic_DNA"/>
</dbReference>
<evidence type="ECO:0000313" key="1">
    <source>
        <dbReference type="EMBL" id="KAB2107541.1"/>
    </source>
</evidence>
<name>A0ACB6FSW8_9PLEO</name>
<accession>A0ACB6FSW8</accession>
<dbReference type="Proteomes" id="UP000293547">
    <property type="component" value="Unassembled WGS sequence"/>
</dbReference>
<proteinExistence type="predicted"/>
<organism evidence="1 2">
    <name type="scientific">Alternaria gaisen</name>
    <dbReference type="NCBI Taxonomy" id="167740"/>
    <lineage>
        <taxon>Eukaryota</taxon>
        <taxon>Fungi</taxon>
        <taxon>Dikarya</taxon>
        <taxon>Ascomycota</taxon>
        <taxon>Pezizomycotina</taxon>
        <taxon>Dothideomycetes</taxon>
        <taxon>Pleosporomycetidae</taxon>
        <taxon>Pleosporales</taxon>
        <taxon>Pleosporineae</taxon>
        <taxon>Pleosporaceae</taxon>
        <taxon>Alternaria</taxon>
        <taxon>Alternaria sect. Alternaria</taxon>
    </lineage>
</organism>
<reference evidence="1 2" key="1">
    <citation type="journal article" date="2019" name="bioRxiv">
        <title>Genomics, evolutionary history and diagnostics of the Alternaria alternata species group including apple and Asian pear pathotypes.</title>
        <authorList>
            <person name="Armitage A.D."/>
            <person name="Cockerton H.M."/>
            <person name="Sreenivasaprasad S."/>
            <person name="Woodhall J.W."/>
            <person name="Lane C.R."/>
            <person name="Harrison R.J."/>
            <person name="Clarkson J.P."/>
        </authorList>
    </citation>
    <scope>NUCLEOTIDE SEQUENCE [LARGE SCALE GENOMIC DNA]</scope>
    <source>
        <strain evidence="1 2">FERA 650</strain>
    </source>
</reference>
<sequence>MISHDLNVVLLPPHRNNLPKLITILLPAMAKSQRLPFEQSLFVATPNKIHLRTQLARETLFECETANGIVNARASKDNSSLFAIADSQVVILHDASRTKNRKYKLKSGDGEPRLLLFSPDSRTLYLTTTLNNSVQAYSIPDDRLLPSLPSHPSPPNVIAISSNGTVLLSASPNPMTIYLQDQRWGHSAPVDFRPTDSRYSATCAAFQQLDGPAQPSYTNFVIGFQDGLLAMYRLFLPSLRKRPEDSHTNQIQFYQLQPVRVGVIEKLHKPAMGGVLAAEFIPGYKSRVVSIRVDGVVLLGGDAAEDGGDVYEGFETLIAIGTQAGKVLVFNALGLLIHEITVGVSITAVEWVGNMTAPSILPTRGLSLSPKPRSVVDIVDAEGSTPSDEETGTLKKTRSPRKSALTRKPVPVGPPPDLFSDESRKFKSRVPSRRASDVLRGSPLRVERVRNKHVKKPSVRPRISTETFQSPPEPSPHDPFHVGAAKSLPKPDPPIQESRRWPEVHQMPSVPAPSRAQLFPAPHRSLSSSDDSHFSNQEWFTPPSTRRRKSKASQRHTSSEPPLITSTSTTIHPVPFPQSSPTAFNTPNSLYSRPTSSMMKEESVENQETVAEAPSGLRVVPKAQRHVTIADPGSSSPLGSSSSLYSRPTAQMFERRSLSKARELELGLSSTLTDRPNLPILKPALRRIDSETEWPSNACSCSTPSTRRDSVADESVNDMAGPSNIVARSRAPRNHAFAAATTTTTAADSSSSLESLYYPAPGLLAKSNLFQNYNHRNLTPVLPRQPMTNSLDTRADSPSSVYPRSISGAVKDMNLVDAGLAENTDQSVSSSNAPTPSLPQHHQLSIHALDTPLSNTLPSTLYSPAPPGIFHDRSHAINRPSVKKSDETGLASVSKEAKSVAEEMKCLSEDQRALRQEVAALREEYRVLEHMLLKPKAELVV</sequence>